<feature type="region of interest" description="Disordered" evidence="1">
    <location>
        <begin position="53"/>
        <end position="88"/>
    </location>
</feature>
<protein>
    <submittedName>
        <fullName evidence="2">Uncharacterized protein</fullName>
    </submittedName>
</protein>
<dbReference type="AlphaFoldDB" id="A0AA96WSY6"/>
<dbReference type="EMBL" id="CP130144">
    <property type="protein sequence ID" value="WNZ45195.1"/>
    <property type="molecule type" value="Genomic_DNA"/>
</dbReference>
<reference evidence="2" key="1">
    <citation type="journal article" date="2023" name="Plants (Basel)">
        <title>Genomic Analysis of Leptolyngbya boryana CZ1 Reveals Efficient Carbon Fixation Modules.</title>
        <authorList>
            <person name="Bai X."/>
            <person name="Wang H."/>
            <person name="Cheng W."/>
            <person name="Wang J."/>
            <person name="Ma M."/>
            <person name="Hu H."/>
            <person name="Song Z."/>
            <person name="Ma H."/>
            <person name="Fan Y."/>
            <person name="Du C."/>
            <person name="Xu J."/>
        </authorList>
    </citation>
    <scope>NUCLEOTIDE SEQUENCE</scope>
    <source>
        <strain evidence="2">CZ1</strain>
    </source>
</reference>
<dbReference type="RefSeq" id="WP_316426927.1">
    <property type="nucleotide sequence ID" value="NZ_CP130144.1"/>
</dbReference>
<accession>A0AA96WSY6</accession>
<gene>
    <name evidence="2" type="ORF">Q2T42_25750</name>
</gene>
<proteinExistence type="predicted"/>
<sequence length="88" mass="9806">MLAIEMPRKDTKLRLDERILDALRAQATESDISFNGLCESILFSYAKSIGKIPFDAEPLPDTRGGKRPGAGKKPRQIEESDQQSTDIE</sequence>
<reference evidence="2" key="2">
    <citation type="submission" date="2023-07" db="EMBL/GenBank/DDBJ databases">
        <authorList>
            <person name="Bai X.-H."/>
            <person name="Wang H.-H."/>
            <person name="Wang J."/>
            <person name="Ma M.-Y."/>
            <person name="Hu H.-H."/>
            <person name="Song Z.-L."/>
            <person name="Ma H.-G."/>
            <person name="Fan Y."/>
            <person name="Du C.-Y."/>
            <person name="Xu J.-C."/>
        </authorList>
    </citation>
    <scope>NUCLEOTIDE SEQUENCE</scope>
    <source>
        <strain evidence="2">CZ1</strain>
    </source>
</reference>
<name>A0AA96WSY6_LEPBY</name>
<organism evidence="2">
    <name type="scientific">Leptolyngbya boryana CZ1</name>
    <dbReference type="NCBI Taxonomy" id="3060204"/>
    <lineage>
        <taxon>Bacteria</taxon>
        <taxon>Bacillati</taxon>
        <taxon>Cyanobacteriota</taxon>
        <taxon>Cyanophyceae</taxon>
        <taxon>Leptolyngbyales</taxon>
        <taxon>Leptolyngbyaceae</taxon>
        <taxon>Leptolyngbya group</taxon>
        <taxon>Leptolyngbya</taxon>
    </lineage>
</organism>
<feature type="compositionally biased region" description="Basic residues" evidence="1">
    <location>
        <begin position="65"/>
        <end position="74"/>
    </location>
</feature>
<evidence type="ECO:0000313" key="2">
    <source>
        <dbReference type="EMBL" id="WNZ45195.1"/>
    </source>
</evidence>
<evidence type="ECO:0000256" key="1">
    <source>
        <dbReference type="SAM" id="MobiDB-lite"/>
    </source>
</evidence>